<proteinExistence type="predicted"/>
<organism evidence="1 2">
    <name type="scientific">Microvenator marinus</name>
    <dbReference type="NCBI Taxonomy" id="2600177"/>
    <lineage>
        <taxon>Bacteria</taxon>
        <taxon>Deltaproteobacteria</taxon>
        <taxon>Bradymonadales</taxon>
        <taxon>Microvenatoraceae</taxon>
        <taxon>Microvenator</taxon>
    </lineage>
</organism>
<dbReference type="NCBIfam" id="TIGR04141">
    <property type="entry name" value="TIGR04141 family sporadically distributed protein"/>
    <property type="match status" value="1"/>
</dbReference>
<dbReference type="KEGG" id="bbae:FRD01_19140"/>
<dbReference type="Pfam" id="PF19614">
    <property type="entry name" value="DUF6119"/>
    <property type="match status" value="1"/>
</dbReference>
<dbReference type="AlphaFoldDB" id="A0A5B8Y0X3"/>
<evidence type="ECO:0008006" key="3">
    <source>
        <dbReference type="Google" id="ProtNLM"/>
    </source>
</evidence>
<evidence type="ECO:0000313" key="2">
    <source>
        <dbReference type="Proteomes" id="UP000321595"/>
    </source>
</evidence>
<evidence type="ECO:0000313" key="1">
    <source>
        <dbReference type="EMBL" id="QED29309.1"/>
    </source>
</evidence>
<accession>A0A5B8Y0X3</accession>
<dbReference type="OrthoDB" id="6401683at2"/>
<gene>
    <name evidence="1" type="ORF">FRD01_19140</name>
</gene>
<reference evidence="1 2" key="1">
    <citation type="submission" date="2019-08" db="EMBL/GenBank/DDBJ databases">
        <authorList>
            <person name="Liang Q."/>
        </authorList>
    </citation>
    <scope>NUCLEOTIDE SEQUENCE [LARGE SCALE GENOMIC DNA]</scope>
    <source>
        <strain evidence="1 2">V1718</strain>
    </source>
</reference>
<dbReference type="RefSeq" id="WP_146962542.1">
    <property type="nucleotide sequence ID" value="NZ_CP042467.1"/>
</dbReference>
<sequence length="537" mass="59320">MLLPKVLEKSSGVDGQTQGGSIEEQFDRQIVSESTSLPRPSGRGPNHDVSLYLAKEGVDLEAVFEGKGAEELEFDQEGVVGRFKCSRRKQPGWVGFFRKHLVSEIDLSVESVSVAIAFRVSERVFVVTFGGGRHLLDAAKLEPQFGLVVASHLIPIDEMHQLTSSTLSKFPQESRCTSLNKKPAEFFGIDLELEDVRKVVGASSDIVNRVAGSNHLKMHSFHGELSELMEVCPRFLECFAKGIEPSYEFLKNLTRVEKKDPRYQQLEAILEAEVAKTPTSFDLNVEGESWERTKNVRVYYGKSSEDCDFDTFIEAALRIAKKAGVPLGKVKLELSDEQDEALYGGAVLASLSGEVEHSERLYLIMAGRWFEIGESYVESLDDRIAALEQDWKLPAWKGSEDDYNKSVAEKFGWINLDKNLIQMGRSKGAFEAADLAGEDVLFHVKSGTSSAALNHLYGQIHTAAVLLGKSRAAREKLTEKSRTGRPIGFVAGIGREKSDGPLLGRMIVAKVGLLQCAANVRKLGFEFSVARIKIAKS</sequence>
<keyword evidence="2" id="KW-1185">Reference proteome</keyword>
<protein>
    <recommendedName>
        <fullName evidence="3">Sporadically distributed protein, TIGR04141 family</fullName>
    </recommendedName>
</protein>
<dbReference type="Proteomes" id="UP000321595">
    <property type="component" value="Chromosome"/>
</dbReference>
<dbReference type="EMBL" id="CP042467">
    <property type="protein sequence ID" value="QED29309.1"/>
    <property type="molecule type" value="Genomic_DNA"/>
</dbReference>
<name>A0A5B8Y0X3_9DELT</name>
<dbReference type="InterPro" id="IPR026487">
    <property type="entry name" value="CHP04141"/>
</dbReference>